<dbReference type="EMBL" id="PIUM01000012">
    <property type="protein sequence ID" value="PKU24260.1"/>
    <property type="molecule type" value="Genomic_DNA"/>
</dbReference>
<sequence length="123" mass="13511">MRRGDVWTVEGAGDRAGDPPRPVVIVQDSCFDGAASMTVCAFTTDETEAPLFRPSVEPNERNGLRATSRLMADKITTVSRARFGEQIGHLDDEDIQRLNQAMLSFFGLAVSPRAKRETEPMGL</sequence>
<dbReference type="OrthoDB" id="3196747at2"/>
<dbReference type="Gene3D" id="2.30.30.110">
    <property type="match status" value="1"/>
</dbReference>
<dbReference type="GO" id="GO:0016075">
    <property type="term" value="P:rRNA catabolic process"/>
    <property type="evidence" value="ECO:0007669"/>
    <property type="project" value="TreeGrafter"/>
</dbReference>
<protein>
    <submittedName>
        <fullName evidence="2">Growth inhibitor PemK</fullName>
    </submittedName>
</protein>
<evidence type="ECO:0000256" key="1">
    <source>
        <dbReference type="SAM" id="MobiDB-lite"/>
    </source>
</evidence>
<proteinExistence type="predicted"/>
<dbReference type="InterPro" id="IPR003477">
    <property type="entry name" value="PemK-like"/>
</dbReference>
<feature type="region of interest" description="Disordered" evidence="1">
    <location>
        <begin position="1"/>
        <end position="20"/>
    </location>
</feature>
<organism evidence="2 3">
    <name type="scientific">Telmatospirillum siberiense</name>
    <dbReference type="NCBI Taxonomy" id="382514"/>
    <lineage>
        <taxon>Bacteria</taxon>
        <taxon>Pseudomonadati</taxon>
        <taxon>Pseudomonadota</taxon>
        <taxon>Alphaproteobacteria</taxon>
        <taxon>Rhodospirillales</taxon>
        <taxon>Rhodospirillaceae</taxon>
        <taxon>Telmatospirillum</taxon>
    </lineage>
</organism>
<reference evidence="3" key="1">
    <citation type="submission" date="2017-12" db="EMBL/GenBank/DDBJ databases">
        <title>Draft genome sequence of Telmatospirillum siberiense 26-4b1T, an acidotolerant peatland alphaproteobacterium potentially involved in sulfur cycling.</title>
        <authorList>
            <person name="Hausmann B."/>
            <person name="Pjevac P."/>
            <person name="Schreck K."/>
            <person name="Herbold C.W."/>
            <person name="Daims H."/>
            <person name="Wagner M."/>
            <person name="Pester M."/>
            <person name="Loy A."/>
        </authorList>
    </citation>
    <scope>NUCLEOTIDE SEQUENCE [LARGE SCALE GENOMIC DNA]</scope>
    <source>
        <strain evidence="3">26-4b1</strain>
    </source>
</reference>
<dbReference type="Proteomes" id="UP000233293">
    <property type="component" value="Unassembled WGS sequence"/>
</dbReference>
<evidence type="ECO:0000313" key="3">
    <source>
        <dbReference type="Proteomes" id="UP000233293"/>
    </source>
</evidence>
<comment type="caution">
    <text evidence="2">The sequence shown here is derived from an EMBL/GenBank/DDBJ whole genome shotgun (WGS) entry which is preliminary data.</text>
</comment>
<dbReference type="InterPro" id="IPR011067">
    <property type="entry name" value="Plasmid_toxin/cell-grow_inhib"/>
</dbReference>
<evidence type="ECO:0000313" key="2">
    <source>
        <dbReference type="EMBL" id="PKU24260.1"/>
    </source>
</evidence>
<keyword evidence="3" id="KW-1185">Reference proteome</keyword>
<dbReference type="SUPFAM" id="SSF50118">
    <property type="entry name" value="Cell growth inhibitor/plasmid maintenance toxic component"/>
    <property type="match status" value="1"/>
</dbReference>
<dbReference type="PANTHER" id="PTHR33988">
    <property type="entry name" value="ENDORIBONUCLEASE MAZF-RELATED"/>
    <property type="match status" value="1"/>
</dbReference>
<dbReference type="Pfam" id="PF02452">
    <property type="entry name" value="PemK_toxin"/>
    <property type="match status" value="1"/>
</dbReference>
<dbReference type="AlphaFoldDB" id="A0A2N3PV47"/>
<dbReference type="GO" id="GO:0003677">
    <property type="term" value="F:DNA binding"/>
    <property type="evidence" value="ECO:0007669"/>
    <property type="project" value="InterPro"/>
</dbReference>
<name>A0A2N3PV47_9PROT</name>
<dbReference type="GO" id="GO:0004521">
    <property type="term" value="F:RNA endonuclease activity"/>
    <property type="evidence" value="ECO:0007669"/>
    <property type="project" value="TreeGrafter"/>
</dbReference>
<gene>
    <name evidence="2" type="ORF">CWS72_11710</name>
</gene>
<accession>A0A2N3PV47</accession>
<dbReference type="GO" id="GO:0006402">
    <property type="term" value="P:mRNA catabolic process"/>
    <property type="evidence" value="ECO:0007669"/>
    <property type="project" value="TreeGrafter"/>
</dbReference>
<dbReference type="RefSeq" id="WP_101250799.1">
    <property type="nucleotide sequence ID" value="NZ_PIUM01000012.1"/>
</dbReference>